<keyword evidence="1" id="KW-0472">Membrane</keyword>
<name>A0ABT8RCN5_9BACT</name>
<gene>
    <name evidence="2" type="ORF">Q0590_26550</name>
</gene>
<proteinExistence type="predicted"/>
<accession>A0ABT8RCN5</accession>
<sequence length="140" mass="15408">MEAAKSKSISRVNILFIGLLLLDSFYLMISSATLKQPLAAMGKGEVKVDALTMMQSSFAGKPSKVTIQFTMDQLLTCFQLKVTEENYCKIGLALTALRKESKTNVSEMQVAECAMESYQRGIYADIAEAMQACAYVLNEP</sequence>
<evidence type="ECO:0000256" key="1">
    <source>
        <dbReference type="SAM" id="Phobius"/>
    </source>
</evidence>
<dbReference type="Proteomes" id="UP001168528">
    <property type="component" value="Unassembled WGS sequence"/>
</dbReference>
<protein>
    <submittedName>
        <fullName evidence="2">Uncharacterized protein</fullName>
    </submittedName>
</protein>
<keyword evidence="3" id="KW-1185">Reference proteome</keyword>
<evidence type="ECO:0000313" key="2">
    <source>
        <dbReference type="EMBL" id="MDO1449868.1"/>
    </source>
</evidence>
<keyword evidence="1" id="KW-1133">Transmembrane helix</keyword>
<keyword evidence="1" id="KW-0812">Transmembrane</keyword>
<reference evidence="2" key="1">
    <citation type="submission" date="2023-07" db="EMBL/GenBank/DDBJ databases">
        <title>The genome sequence of Rhodocytophaga aerolata KACC 12507.</title>
        <authorList>
            <person name="Zhang X."/>
        </authorList>
    </citation>
    <scope>NUCLEOTIDE SEQUENCE</scope>
    <source>
        <strain evidence="2">KACC 12507</strain>
    </source>
</reference>
<dbReference type="RefSeq" id="WP_302040671.1">
    <property type="nucleotide sequence ID" value="NZ_JAUKPO010000023.1"/>
</dbReference>
<evidence type="ECO:0000313" key="3">
    <source>
        <dbReference type="Proteomes" id="UP001168528"/>
    </source>
</evidence>
<feature type="transmembrane region" description="Helical" evidence="1">
    <location>
        <begin position="12"/>
        <end position="29"/>
    </location>
</feature>
<dbReference type="EMBL" id="JAUKPO010000023">
    <property type="protein sequence ID" value="MDO1449868.1"/>
    <property type="molecule type" value="Genomic_DNA"/>
</dbReference>
<organism evidence="2 3">
    <name type="scientific">Rhodocytophaga aerolata</name>
    <dbReference type="NCBI Taxonomy" id="455078"/>
    <lineage>
        <taxon>Bacteria</taxon>
        <taxon>Pseudomonadati</taxon>
        <taxon>Bacteroidota</taxon>
        <taxon>Cytophagia</taxon>
        <taxon>Cytophagales</taxon>
        <taxon>Rhodocytophagaceae</taxon>
        <taxon>Rhodocytophaga</taxon>
    </lineage>
</organism>
<comment type="caution">
    <text evidence="2">The sequence shown here is derived from an EMBL/GenBank/DDBJ whole genome shotgun (WGS) entry which is preliminary data.</text>
</comment>